<gene>
    <name evidence="1" type="ORF">GRI65_01210</name>
</gene>
<accession>A0A845B614</accession>
<dbReference type="Proteomes" id="UP000431922">
    <property type="component" value="Unassembled WGS sequence"/>
</dbReference>
<comment type="caution">
    <text evidence="1">The sequence shown here is derived from an EMBL/GenBank/DDBJ whole genome shotgun (WGS) entry which is preliminary data.</text>
</comment>
<dbReference type="AlphaFoldDB" id="A0A845B614"/>
<dbReference type="OrthoDB" id="9875510at2"/>
<evidence type="ECO:0000313" key="2">
    <source>
        <dbReference type="Proteomes" id="UP000431922"/>
    </source>
</evidence>
<dbReference type="EMBL" id="WTYL01000001">
    <property type="protein sequence ID" value="MXP43069.1"/>
    <property type="molecule type" value="Genomic_DNA"/>
</dbReference>
<sequence>MSEVEGMAHTLQAIDGFHQACAPDESIEFRRRLLGSQEAFKADGLTMPYWGSLWVLRTYQAQLGMDAPAVAPPVENA</sequence>
<dbReference type="RefSeq" id="WP_160754718.1">
    <property type="nucleotide sequence ID" value="NZ_WTYL01000001.1"/>
</dbReference>
<organism evidence="1 2">
    <name type="scientific">Allopontixanthobacter sediminis</name>
    <dbReference type="NCBI Taxonomy" id="1689985"/>
    <lineage>
        <taxon>Bacteria</taxon>
        <taxon>Pseudomonadati</taxon>
        <taxon>Pseudomonadota</taxon>
        <taxon>Alphaproteobacteria</taxon>
        <taxon>Sphingomonadales</taxon>
        <taxon>Erythrobacteraceae</taxon>
        <taxon>Allopontixanthobacter</taxon>
    </lineage>
</organism>
<reference evidence="1 2" key="1">
    <citation type="submission" date="2019-12" db="EMBL/GenBank/DDBJ databases">
        <title>Genomic-based taxomic classification of the family Erythrobacteraceae.</title>
        <authorList>
            <person name="Xu L."/>
        </authorList>
    </citation>
    <scope>NUCLEOTIDE SEQUENCE [LARGE SCALE GENOMIC DNA]</scope>
    <source>
        <strain evidence="1 2">KCTC 42453</strain>
    </source>
</reference>
<protein>
    <submittedName>
        <fullName evidence="1">Uncharacterized protein</fullName>
    </submittedName>
</protein>
<proteinExistence type="predicted"/>
<name>A0A845B614_9SPHN</name>
<evidence type="ECO:0000313" key="1">
    <source>
        <dbReference type="EMBL" id="MXP43069.1"/>
    </source>
</evidence>
<keyword evidence="2" id="KW-1185">Reference proteome</keyword>